<comment type="caution">
    <text evidence="6">The sequence shown here is derived from an EMBL/GenBank/DDBJ whole genome shotgun (WGS) entry which is preliminary data.</text>
</comment>
<name>A0ABW8SJY2_9CLOT</name>
<dbReference type="InterPro" id="IPR015424">
    <property type="entry name" value="PyrdxlP-dep_Trfase"/>
</dbReference>
<reference evidence="6 7" key="1">
    <citation type="submission" date="2024-11" db="EMBL/GenBank/DDBJ databases">
        <authorList>
            <person name="Heng Y.C."/>
            <person name="Lim A.C.H."/>
            <person name="Lee J.K.Y."/>
            <person name="Kittelmann S."/>
        </authorList>
    </citation>
    <scope>NUCLEOTIDE SEQUENCE [LARGE SCALE GENOMIC DNA]</scope>
    <source>
        <strain evidence="6 7">WILCCON 0269</strain>
    </source>
</reference>
<dbReference type="Gene3D" id="3.40.640.10">
    <property type="entry name" value="Type I PLP-dependent aspartate aminotransferase-like (Major domain)"/>
    <property type="match status" value="1"/>
</dbReference>
<organism evidence="6 7">
    <name type="scientific">Candidatus Clostridium eludens</name>
    <dbReference type="NCBI Taxonomy" id="3381663"/>
    <lineage>
        <taxon>Bacteria</taxon>
        <taxon>Bacillati</taxon>
        <taxon>Bacillota</taxon>
        <taxon>Clostridia</taxon>
        <taxon>Eubacteriales</taxon>
        <taxon>Clostridiaceae</taxon>
        <taxon>Clostridium</taxon>
    </lineage>
</organism>
<keyword evidence="3 5" id="KW-0808">Transferase</keyword>
<evidence type="ECO:0000256" key="5">
    <source>
        <dbReference type="HAMAP-Rule" id="MF_01107"/>
    </source>
</evidence>
<protein>
    <recommendedName>
        <fullName evidence="5">Acetylornithine aminotransferase</fullName>
        <shortName evidence="5">ACOAT</shortName>
        <ecNumber evidence="5">2.6.1.11</ecNumber>
    </recommendedName>
</protein>
<dbReference type="CDD" id="cd00610">
    <property type="entry name" value="OAT_like"/>
    <property type="match status" value="1"/>
</dbReference>
<dbReference type="PANTHER" id="PTHR11986:SF79">
    <property type="entry name" value="ACETYLORNITHINE AMINOTRANSFERASE, MITOCHONDRIAL"/>
    <property type="match status" value="1"/>
</dbReference>
<evidence type="ECO:0000256" key="3">
    <source>
        <dbReference type="ARBA" id="ARBA00022679"/>
    </source>
</evidence>
<dbReference type="Pfam" id="PF00202">
    <property type="entry name" value="Aminotran_3"/>
    <property type="match status" value="1"/>
</dbReference>
<dbReference type="InterPro" id="IPR050103">
    <property type="entry name" value="Class-III_PLP-dep_AT"/>
</dbReference>
<feature type="binding site" evidence="5">
    <location>
        <begin position="102"/>
        <end position="103"/>
    </location>
    <ligand>
        <name>pyridoxal 5'-phosphate</name>
        <dbReference type="ChEBI" id="CHEBI:597326"/>
    </ligand>
</feature>
<dbReference type="Proteomes" id="UP001623660">
    <property type="component" value="Unassembled WGS sequence"/>
</dbReference>
<evidence type="ECO:0000256" key="2">
    <source>
        <dbReference type="ARBA" id="ARBA00022605"/>
    </source>
</evidence>
<comment type="similarity">
    <text evidence="5">Belongs to the class-III pyridoxal-phosphate-dependent aminotransferase family. ArgD subfamily.</text>
</comment>
<evidence type="ECO:0000313" key="6">
    <source>
        <dbReference type="EMBL" id="MFL0196362.1"/>
    </source>
</evidence>
<sequence length="390" mass="43321">MDYLNYAKEYLMNTYNHLPVVFTHGKGCKLYDTYNKEYLDFTSGIGVMSLGYGNEGWIKSVEAQLEKVAHTSNIFLNIPVLELAKKFTQLSKMDKVFFCNSGAEANEGAIKLARKYSFDKHGKARNTILTLKKSFHGRTITTLKATGQEKLHKYFYPFTEGFKYAEANVEELEKSIDSSICAIMIEPIQGEGGVNPLSEEFIHRVFEIGEKEDILVICDEIQCGIGRTGKLYGFNNYDVQPDIISTAKGLGGGLPIGAVLCNEKLRNTFKYGDHGSTFGGNPVCASGALAVLNVISQESFLQEVSEKGEFIKEYFKGKSKKNILEVRGMGLMVGVEIKEETSKVQKKALEKGLLVLTAGPNVVRLLPPLTISKEELEVGLNILYEIIEDI</sequence>
<dbReference type="Gene3D" id="3.90.1150.10">
    <property type="entry name" value="Aspartate Aminotransferase, domain 1"/>
    <property type="match status" value="1"/>
</dbReference>
<dbReference type="PIRSF" id="PIRSF000521">
    <property type="entry name" value="Transaminase_4ab_Lys_Orn"/>
    <property type="match status" value="1"/>
</dbReference>
<comment type="pathway">
    <text evidence="5">Amino-acid biosynthesis; L-arginine biosynthesis; N(2)-acetyl-L-ornithine from L-glutamate: step 4/4.</text>
</comment>
<dbReference type="HAMAP" id="MF_01107">
    <property type="entry name" value="ArgD_aminotrans_3"/>
    <property type="match status" value="1"/>
</dbReference>
<comment type="subcellular location">
    <subcellularLocation>
        <location evidence="5">Cytoplasm</location>
    </subcellularLocation>
</comment>
<feature type="binding site" evidence="5">
    <location>
        <position position="135"/>
    </location>
    <ligand>
        <name>pyridoxal 5'-phosphate</name>
        <dbReference type="ChEBI" id="CHEBI:597326"/>
    </ligand>
</feature>
<evidence type="ECO:0000256" key="4">
    <source>
        <dbReference type="ARBA" id="ARBA00022898"/>
    </source>
</evidence>
<dbReference type="PROSITE" id="PS00600">
    <property type="entry name" value="AA_TRANSFER_CLASS_3"/>
    <property type="match status" value="1"/>
</dbReference>
<feature type="binding site" evidence="5">
    <location>
        <position position="138"/>
    </location>
    <ligand>
        <name>N(2)-acetyl-L-ornithine</name>
        <dbReference type="ChEBI" id="CHEBI:57805"/>
    </ligand>
</feature>
<dbReference type="EC" id="2.6.1.11" evidence="5"/>
<dbReference type="PANTHER" id="PTHR11986">
    <property type="entry name" value="AMINOTRANSFERASE CLASS III"/>
    <property type="match status" value="1"/>
</dbReference>
<comment type="subunit">
    <text evidence="5">Homodimer.</text>
</comment>
<feature type="modified residue" description="N6-(pyridoxal phosphate)lysine" evidence="5">
    <location>
        <position position="248"/>
    </location>
</feature>
<evidence type="ECO:0000256" key="1">
    <source>
        <dbReference type="ARBA" id="ARBA00022576"/>
    </source>
</evidence>
<dbReference type="EMBL" id="JBJHZX010000017">
    <property type="protein sequence ID" value="MFL0196362.1"/>
    <property type="molecule type" value="Genomic_DNA"/>
</dbReference>
<dbReference type="GO" id="GO:0008483">
    <property type="term" value="F:transaminase activity"/>
    <property type="evidence" value="ECO:0007669"/>
    <property type="project" value="UniProtKB-KW"/>
</dbReference>
<keyword evidence="1 5" id="KW-0032">Aminotransferase</keyword>
<comment type="catalytic activity">
    <reaction evidence="5">
        <text>N(2)-acetyl-L-ornithine + 2-oxoglutarate = N-acetyl-L-glutamate 5-semialdehyde + L-glutamate</text>
        <dbReference type="Rhea" id="RHEA:18049"/>
        <dbReference type="ChEBI" id="CHEBI:16810"/>
        <dbReference type="ChEBI" id="CHEBI:29123"/>
        <dbReference type="ChEBI" id="CHEBI:29985"/>
        <dbReference type="ChEBI" id="CHEBI:57805"/>
        <dbReference type="EC" id="2.6.1.11"/>
    </reaction>
</comment>
<dbReference type="InterPro" id="IPR005814">
    <property type="entry name" value="Aminotrans_3"/>
</dbReference>
<keyword evidence="7" id="KW-1185">Reference proteome</keyword>
<dbReference type="InterPro" id="IPR049704">
    <property type="entry name" value="Aminotrans_3_PPA_site"/>
</dbReference>
<feature type="binding site" evidence="5">
    <location>
        <position position="277"/>
    </location>
    <ligand>
        <name>pyridoxal 5'-phosphate</name>
        <dbReference type="ChEBI" id="CHEBI:597326"/>
    </ligand>
</feature>
<dbReference type="NCBIfam" id="TIGR00707">
    <property type="entry name" value="argD"/>
    <property type="match status" value="1"/>
</dbReference>
<comment type="miscellaneous">
    <text evidence="5">May also have succinyldiaminopimelate aminotransferase activity, thus carrying out the corresponding step in lysine biosynthesis.</text>
</comment>
<feature type="binding site" evidence="5">
    <location>
        <position position="276"/>
    </location>
    <ligand>
        <name>N(2)-acetyl-L-ornithine</name>
        <dbReference type="ChEBI" id="CHEBI:57805"/>
    </ligand>
</feature>
<dbReference type="InterPro" id="IPR015421">
    <property type="entry name" value="PyrdxlP-dep_Trfase_major"/>
</dbReference>
<keyword evidence="4 5" id="KW-0663">Pyridoxal phosphate</keyword>
<evidence type="ECO:0000313" key="7">
    <source>
        <dbReference type="Proteomes" id="UP001623660"/>
    </source>
</evidence>
<comment type="cofactor">
    <cofactor evidence="5">
        <name>pyridoxal 5'-phosphate</name>
        <dbReference type="ChEBI" id="CHEBI:597326"/>
    </cofactor>
    <text evidence="5">Binds 1 pyridoxal phosphate per subunit.</text>
</comment>
<feature type="binding site" evidence="5">
    <location>
        <begin position="219"/>
        <end position="222"/>
    </location>
    <ligand>
        <name>pyridoxal 5'-phosphate</name>
        <dbReference type="ChEBI" id="CHEBI:597326"/>
    </ligand>
</feature>
<proteinExistence type="inferred from homology"/>
<keyword evidence="5" id="KW-0963">Cytoplasm</keyword>
<dbReference type="InterPro" id="IPR004636">
    <property type="entry name" value="AcOrn/SuccOrn_fam"/>
</dbReference>
<dbReference type="SUPFAM" id="SSF53383">
    <property type="entry name" value="PLP-dependent transferases"/>
    <property type="match status" value="1"/>
</dbReference>
<keyword evidence="2 5" id="KW-0028">Amino-acid biosynthesis</keyword>
<gene>
    <name evidence="5" type="primary">argD</name>
    <name evidence="6" type="ORF">ACJDU8_12465</name>
</gene>
<accession>A0ABW8SJY2</accession>
<dbReference type="InterPro" id="IPR015422">
    <property type="entry name" value="PyrdxlP-dep_Trfase_small"/>
</dbReference>
<dbReference type="RefSeq" id="WP_406792472.1">
    <property type="nucleotide sequence ID" value="NZ_JBJHZX010000017.1"/>
</dbReference>
<keyword evidence="5" id="KW-0055">Arginine biosynthesis</keyword>
<dbReference type="NCBIfam" id="NF002325">
    <property type="entry name" value="PRK01278.1"/>
    <property type="match status" value="1"/>
</dbReference>